<dbReference type="PANTHER" id="PTHR45702:SF2">
    <property type="entry name" value="KUZBANIAN, ISOFORM A"/>
    <property type="match status" value="1"/>
</dbReference>
<dbReference type="Gene3D" id="3.40.390.10">
    <property type="entry name" value="Collagenase (Catalytic Domain)"/>
    <property type="match status" value="1"/>
</dbReference>
<feature type="non-terminal residue" evidence="3">
    <location>
        <position position="1"/>
    </location>
</feature>
<comment type="caution">
    <text evidence="3">The sequence shown here is derived from an EMBL/GenBank/DDBJ whole genome shotgun (WGS) entry which is preliminary data.</text>
</comment>
<dbReference type="PANTHER" id="PTHR45702">
    <property type="entry name" value="ADAM10/ADAM17 METALLOPEPTIDASE FAMILY MEMBER"/>
    <property type="match status" value="1"/>
</dbReference>
<dbReference type="InterPro" id="IPR024079">
    <property type="entry name" value="MetalloPept_cat_dom_sf"/>
</dbReference>
<name>A0ABN7PMH6_TIMPD</name>
<evidence type="ECO:0000256" key="1">
    <source>
        <dbReference type="PROSITE-ProRule" id="PRU00068"/>
    </source>
</evidence>
<evidence type="ECO:0000259" key="2">
    <source>
        <dbReference type="PROSITE" id="PS50214"/>
    </source>
</evidence>
<dbReference type="InterPro" id="IPR036436">
    <property type="entry name" value="Disintegrin_dom_sf"/>
</dbReference>
<feature type="non-terminal residue" evidence="3">
    <location>
        <position position="117"/>
    </location>
</feature>
<comment type="caution">
    <text evidence="1">Lacks conserved residue(s) required for the propagation of feature annotation.</text>
</comment>
<organism evidence="3 4">
    <name type="scientific">Timema podura</name>
    <name type="common">Walking stick</name>
    <dbReference type="NCBI Taxonomy" id="61482"/>
    <lineage>
        <taxon>Eukaryota</taxon>
        <taxon>Metazoa</taxon>
        <taxon>Ecdysozoa</taxon>
        <taxon>Arthropoda</taxon>
        <taxon>Hexapoda</taxon>
        <taxon>Insecta</taxon>
        <taxon>Pterygota</taxon>
        <taxon>Neoptera</taxon>
        <taxon>Polyneoptera</taxon>
        <taxon>Phasmatodea</taxon>
        <taxon>Timematodea</taxon>
        <taxon>Timematoidea</taxon>
        <taxon>Timematidae</taxon>
        <taxon>Timema</taxon>
    </lineage>
</organism>
<proteinExistence type="predicted"/>
<sequence length="117" mass="12699">HDYPPECRPGGPNGNFIMFASATSGDRPNNSKFSSCSVGNISNVLDAIVDTKKRNCFTASEGAFCGNKIVEAGEECDCGYDYEECTDKCCYPRIVNETDKSNNSSAKGCARRTRTQC</sequence>
<protein>
    <recommendedName>
        <fullName evidence="2">Disintegrin domain-containing protein</fullName>
    </recommendedName>
</protein>
<evidence type="ECO:0000313" key="4">
    <source>
        <dbReference type="Proteomes" id="UP001153148"/>
    </source>
</evidence>
<dbReference type="InterPro" id="IPR001762">
    <property type="entry name" value="Disintegrin_dom"/>
</dbReference>
<dbReference type="SUPFAM" id="SSF55486">
    <property type="entry name" value="Metalloproteases ('zincins'), catalytic domain"/>
    <property type="match status" value="1"/>
</dbReference>
<dbReference type="Proteomes" id="UP001153148">
    <property type="component" value="Unassembled WGS sequence"/>
</dbReference>
<gene>
    <name evidence="3" type="ORF">TPAB3V08_LOCUS15866</name>
</gene>
<dbReference type="Gene3D" id="4.10.70.10">
    <property type="entry name" value="Disintegrin domain"/>
    <property type="match status" value="1"/>
</dbReference>
<feature type="domain" description="Disintegrin" evidence="2">
    <location>
        <begin position="62"/>
        <end position="117"/>
    </location>
</feature>
<evidence type="ECO:0000313" key="3">
    <source>
        <dbReference type="EMBL" id="CAG2068923.1"/>
    </source>
</evidence>
<dbReference type="InterPro" id="IPR051489">
    <property type="entry name" value="ADAM_Metalloproteinase"/>
</dbReference>
<reference evidence="3" key="1">
    <citation type="submission" date="2021-03" db="EMBL/GenBank/DDBJ databases">
        <authorList>
            <person name="Tran Van P."/>
        </authorList>
    </citation>
    <scope>NUCLEOTIDE SEQUENCE</scope>
</reference>
<dbReference type="EMBL" id="CAJPIN010107599">
    <property type="protein sequence ID" value="CAG2068923.1"/>
    <property type="molecule type" value="Genomic_DNA"/>
</dbReference>
<accession>A0ABN7PMH6</accession>
<dbReference type="PROSITE" id="PS50214">
    <property type="entry name" value="DISINTEGRIN_2"/>
    <property type="match status" value="1"/>
</dbReference>
<keyword evidence="4" id="KW-1185">Reference proteome</keyword>